<organism evidence="1 2">
    <name type="scientific">Mycobacterium phage Yuna</name>
    <dbReference type="NCBI Taxonomy" id="2599885"/>
    <lineage>
        <taxon>Viruses</taxon>
        <taxon>Duplodnaviria</taxon>
        <taxon>Heunggongvirae</taxon>
        <taxon>Uroviricota</taxon>
        <taxon>Caudoviricetes</taxon>
        <taxon>Weiservirinae</taxon>
        <taxon>Anayavirus</taxon>
        <taxon>Anayavirus yuna</taxon>
    </lineage>
</organism>
<keyword evidence="2" id="KW-1185">Reference proteome</keyword>
<name>A0A5J6TKY8_9CAUD</name>
<dbReference type="Pfam" id="PF25310">
    <property type="entry name" value="VG15"/>
    <property type="match status" value="1"/>
</dbReference>
<sequence>MTTAVPEFQAVLGELAGRVGRAVDDLVPRLAEATQREGLALITDAYPALADPFLGASGDLSAQWYAEQPGGVEGFSPEPAPLPEPSQLAASGRWALLQKDPARALRGSATRAVFDSSRRTVLGNVDREGGTWVRHASAEACGYCRMLATRVLTVGHGGAPGLYRSEASATAAPHRRDAKGHDHCKCLVVPLRDNRGVEYAPPEYVHDWLADYEAVSRDGDGVLLPTSAIAKGMETRGAERTRLHRVGQWLDAEDEHRHAIEYYQRVDDELAAIFDEPLAAAAHAVAPEDKPKRVRKPKRTLDDVESELAAAIEVGDEDLQNRLLDEMEAIEARENAAAAKAAEKAAAKEAETRAKWDRMGELMDEGWDEVEAEAEAFGLEIEFIRRRNFMAQARADGHTGKSFDDLLGWVFEEMVSEQYWAAEEATNGVMLKKRYGAGSKHIDPRKLWSVNETTARKWMSEEMAQWFDDNGRVTKAELREAVLSGRSWKQNAMVGYFNA</sequence>
<dbReference type="InterPro" id="IPR057369">
    <property type="entry name" value="VG15"/>
</dbReference>
<reference evidence="1 2" key="1">
    <citation type="submission" date="2019-07" db="EMBL/GenBank/DDBJ databases">
        <authorList>
            <person name="Divens A.M."/>
            <person name="Garlena R.A."/>
            <person name="Russell D.A."/>
            <person name="Pope W.H."/>
            <person name="Jacobs-Sera D."/>
            <person name="Hatfull G.F."/>
        </authorList>
    </citation>
    <scope>NUCLEOTIDE SEQUENCE [LARGE SCALE GENOMIC DNA]</scope>
</reference>
<evidence type="ECO:0000313" key="2">
    <source>
        <dbReference type="Proteomes" id="UP000326803"/>
    </source>
</evidence>
<dbReference type="Proteomes" id="UP000326803">
    <property type="component" value="Segment"/>
</dbReference>
<dbReference type="RefSeq" id="YP_009954088.1">
    <property type="nucleotide sequence ID" value="NC_051629.1"/>
</dbReference>
<evidence type="ECO:0000313" key="1">
    <source>
        <dbReference type="EMBL" id="QFG09392.1"/>
    </source>
</evidence>
<dbReference type="KEGG" id="vg:60325575"/>
<gene>
    <name evidence="1" type="primary">10</name>
    <name evidence="1" type="ORF">PBI_YUNA_10</name>
</gene>
<protein>
    <submittedName>
        <fullName evidence="1">MuF-like minor capsid protein</fullName>
    </submittedName>
</protein>
<accession>A0A5J6TKY8</accession>
<dbReference type="EMBL" id="MN234176">
    <property type="protein sequence ID" value="QFG09392.1"/>
    <property type="molecule type" value="Genomic_DNA"/>
</dbReference>
<proteinExistence type="predicted"/>
<dbReference type="GeneID" id="60325575"/>